<evidence type="ECO:0000256" key="6">
    <source>
        <dbReference type="ARBA" id="ARBA00022871"/>
    </source>
</evidence>
<keyword evidence="9" id="KW-0804">Transcription</keyword>
<evidence type="ECO:0000256" key="9">
    <source>
        <dbReference type="ARBA" id="ARBA00023163"/>
    </source>
</evidence>
<evidence type="ECO:0000256" key="14">
    <source>
        <dbReference type="SAM" id="MobiDB-lite"/>
    </source>
</evidence>
<dbReference type="GeneID" id="110979648"/>
<comment type="subcellular location">
    <subcellularLocation>
        <location evidence="1">Nucleus</location>
        <location evidence="1">Nucleoplasm</location>
    </subcellularLocation>
</comment>
<feature type="region of interest" description="Disordered" evidence="14">
    <location>
        <begin position="598"/>
        <end position="626"/>
    </location>
</feature>
<dbReference type="Pfam" id="PF05383">
    <property type="entry name" value="La"/>
    <property type="match status" value="1"/>
</dbReference>
<dbReference type="PROSITE" id="PS50102">
    <property type="entry name" value="RRM"/>
    <property type="match status" value="1"/>
</dbReference>
<feature type="region of interest" description="Disordered" evidence="14">
    <location>
        <begin position="1"/>
        <end position="23"/>
    </location>
</feature>
<dbReference type="GO" id="GO:0008380">
    <property type="term" value="P:RNA splicing"/>
    <property type="evidence" value="ECO:0007669"/>
    <property type="project" value="UniProtKB-KW"/>
</dbReference>
<evidence type="ECO:0000256" key="1">
    <source>
        <dbReference type="ARBA" id="ARBA00004642"/>
    </source>
</evidence>
<evidence type="ECO:0000256" key="8">
    <source>
        <dbReference type="ARBA" id="ARBA00023015"/>
    </source>
</evidence>
<dbReference type="GO" id="GO:1990904">
    <property type="term" value="C:ribonucleoprotein complex"/>
    <property type="evidence" value="ECO:0007669"/>
    <property type="project" value="UniProtKB-UniRule"/>
</dbReference>
<dbReference type="InterPro" id="IPR012677">
    <property type="entry name" value="Nucleotide-bd_a/b_plait_sf"/>
</dbReference>
<comment type="similarity">
    <text evidence="2">Belongs to the LARP7 family.</text>
</comment>
<organism evidence="18 20">
    <name type="scientific">Acanthaster planci</name>
    <name type="common">Crown-of-thorns starfish</name>
    <dbReference type="NCBI Taxonomy" id="133434"/>
    <lineage>
        <taxon>Eukaryota</taxon>
        <taxon>Metazoa</taxon>
        <taxon>Echinodermata</taxon>
        <taxon>Eleutherozoa</taxon>
        <taxon>Asterozoa</taxon>
        <taxon>Asteroidea</taxon>
        <taxon>Valvatacea</taxon>
        <taxon>Valvatida</taxon>
        <taxon>Acanthasteridae</taxon>
        <taxon>Acanthaster</taxon>
    </lineage>
</organism>
<dbReference type="OrthoDB" id="439993at2759"/>
<dbReference type="InterPro" id="IPR000504">
    <property type="entry name" value="RRM_dom"/>
</dbReference>
<dbReference type="InterPro" id="IPR014886">
    <property type="entry name" value="La_xRRM"/>
</dbReference>
<dbReference type="Pfam" id="PF00076">
    <property type="entry name" value="RRM_1"/>
    <property type="match status" value="1"/>
</dbReference>
<feature type="compositionally biased region" description="Basic and acidic residues" evidence="14">
    <location>
        <begin position="261"/>
        <end position="284"/>
    </location>
</feature>
<evidence type="ECO:0000256" key="13">
    <source>
        <dbReference type="PROSITE-ProRule" id="PRU00332"/>
    </source>
</evidence>
<dbReference type="SMART" id="SM00715">
    <property type="entry name" value="LA"/>
    <property type="match status" value="1"/>
</dbReference>
<evidence type="ECO:0000259" key="15">
    <source>
        <dbReference type="PROSITE" id="PS50102"/>
    </source>
</evidence>
<feature type="region of interest" description="Disordered" evidence="14">
    <location>
        <begin position="176"/>
        <end position="202"/>
    </location>
</feature>
<accession>A0A8B7YGD8</accession>
<dbReference type="InterPro" id="IPR045180">
    <property type="entry name" value="La_dom_prot"/>
</dbReference>
<evidence type="ECO:0000259" key="17">
    <source>
        <dbReference type="PROSITE" id="PS51939"/>
    </source>
</evidence>
<keyword evidence="6" id="KW-0744">Spermatogenesis</keyword>
<feature type="compositionally biased region" description="Basic and acidic residues" evidence="14">
    <location>
        <begin position="391"/>
        <end position="403"/>
    </location>
</feature>
<gene>
    <name evidence="19 20" type="primary">LOC110979648</name>
</gene>
<evidence type="ECO:0000313" key="19">
    <source>
        <dbReference type="RefSeq" id="XP_022091380.1"/>
    </source>
</evidence>
<evidence type="ECO:0000256" key="3">
    <source>
        <dbReference type="ARBA" id="ARBA00015867"/>
    </source>
</evidence>
<feature type="compositionally biased region" description="Basic residues" evidence="14">
    <location>
        <begin position="421"/>
        <end position="431"/>
    </location>
</feature>
<keyword evidence="18" id="KW-1185">Reference proteome</keyword>
<dbReference type="CDD" id="cd12290">
    <property type="entry name" value="RRM1_LARP7"/>
    <property type="match status" value="1"/>
</dbReference>
<evidence type="ECO:0000256" key="2">
    <source>
        <dbReference type="ARBA" id="ARBA00008680"/>
    </source>
</evidence>
<dbReference type="PROSITE" id="PS51939">
    <property type="entry name" value="XRRM"/>
    <property type="match status" value="1"/>
</dbReference>
<dbReference type="Proteomes" id="UP000694845">
    <property type="component" value="Unplaced"/>
</dbReference>
<dbReference type="PANTHER" id="PTHR22792">
    <property type="entry name" value="LUPUS LA PROTEIN-RELATED"/>
    <property type="match status" value="1"/>
</dbReference>
<feature type="domain" description="XRRM" evidence="17">
    <location>
        <begin position="503"/>
        <end position="620"/>
    </location>
</feature>
<dbReference type="GO" id="GO:0003723">
    <property type="term" value="F:RNA binding"/>
    <property type="evidence" value="ECO:0007669"/>
    <property type="project" value="UniProtKB-UniRule"/>
</dbReference>
<dbReference type="CTD" id="51574"/>
<protein>
    <recommendedName>
        <fullName evidence="3">La-related protein 7</fullName>
    </recommendedName>
    <alternativeName>
        <fullName evidence="12">La ribonucleoprotein domain family member 7</fullName>
    </alternativeName>
</protein>
<dbReference type="PANTHER" id="PTHR22792:SF62">
    <property type="entry name" value="LA-RELATED PROTEIN 7"/>
    <property type="match status" value="1"/>
</dbReference>
<keyword evidence="7 13" id="KW-0694">RNA-binding</keyword>
<dbReference type="PRINTS" id="PR00302">
    <property type="entry name" value="LUPUSLA"/>
</dbReference>
<dbReference type="GO" id="GO:0006397">
    <property type="term" value="P:mRNA processing"/>
    <property type="evidence" value="ECO:0007669"/>
    <property type="project" value="UniProtKB-KW"/>
</dbReference>
<dbReference type="Gene3D" id="1.10.10.10">
    <property type="entry name" value="Winged helix-like DNA-binding domain superfamily/Winged helix DNA-binding domain"/>
    <property type="match status" value="1"/>
</dbReference>
<evidence type="ECO:0000259" key="16">
    <source>
        <dbReference type="PROSITE" id="PS50961"/>
    </source>
</evidence>
<dbReference type="PROSITE" id="PS50961">
    <property type="entry name" value="HTH_LA"/>
    <property type="match status" value="1"/>
</dbReference>
<dbReference type="Pfam" id="PF08777">
    <property type="entry name" value="RRM_3"/>
    <property type="match status" value="1"/>
</dbReference>
<evidence type="ECO:0000256" key="4">
    <source>
        <dbReference type="ARBA" id="ARBA00022664"/>
    </source>
</evidence>
<dbReference type="AlphaFoldDB" id="A0A8B7YGD8"/>
<feature type="domain" description="HTH La-type RNA-binding" evidence="16">
    <location>
        <begin position="19"/>
        <end position="110"/>
    </location>
</feature>
<dbReference type="RefSeq" id="XP_022091460.1">
    <property type="nucleotide sequence ID" value="XM_022235768.1"/>
</dbReference>
<feature type="region of interest" description="Disordered" evidence="14">
    <location>
        <begin position="220"/>
        <end position="442"/>
    </location>
</feature>
<dbReference type="Gene3D" id="3.30.70.330">
    <property type="match status" value="2"/>
</dbReference>
<evidence type="ECO:0000313" key="18">
    <source>
        <dbReference type="Proteomes" id="UP000694845"/>
    </source>
</evidence>
<dbReference type="OMA" id="WCSLRNK"/>
<proteinExistence type="inferred from homology"/>
<dbReference type="InterPro" id="IPR034887">
    <property type="entry name" value="LARP7_RRM1"/>
</dbReference>
<dbReference type="CDD" id="cd07323">
    <property type="entry name" value="LAM"/>
    <property type="match status" value="1"/>
</dbReference>
<feature type="domain" description="RRM" evidence="15">
    <location>
        <begin position="116"/>
        <end position="207"/>
    </location>
</feature>
<dbReference type="KEGG" id="aplc:110979648"/>
<evidence type="ECO:0000313" key="20">
    <source>
        <dbReference type="RefSeq" id="XP_022091460.1"/>
    </source>
</evidence>
<keyword evidence="10" id="KW-0508">mRNA splicing</keyword>
<reference evidence="19 20" key="1">
    <citation type="submission" date="2025-04" db="UniProtKB">
        <authorList>
            <consortium name="RefSeq"/>
        </authorList>
    </citation>
    <scope>IDENTIFICATION</scope>
</reference>
<sequence length="638" mass="72611">MNGQSGLHHVTSDDKKKKRQRLKKLQADIKQQVEFYFSDSNLRKDRFLKQEIDKSEDGYVNIATIANFNRMRNLTTDESLIARALRDSDLLKVSEDKTKLRRKTPVEEPKYNIDDVTVFVENLPHNVDHDMLQKAFSPCGIIDYISLPRYKKTGDPKKFAFIEFATPEGAVKACKLLNNPPRDKPKPDGHFPTTRKGRLILPQQAEASELQLKSMKLEKYGKQKVSKRKREASGMEETSPEAKKEQIPKKKEASSSNRKRNISEETKEETENRGQLEKKAKTKAEASQGEVSKKHDQQPCIKTNQRKEQKMDSRKRKHSGGDDTLEKSSHGSKNHEARSHKDDKSDMGAKVERSARDTTKKVAGSETHKRKREDSESSGEASKAKRSSSGSHRDKDGVEDGRDAKRRRAESEMEEEDGDKKRKRRSRSRRNKKEEGKTAPLMQLRVIPKKEWLELKAEYLTLQKASRQQMKQALQVEWAKRKARLESQSPDKKVAEVKSAEPEFHPGVVVKIKSDKPFASRKEIREQLEGISPVAYIELNAGDTGGFIRLQSAEGAQAVLGKAGSLSNDGGSVELNLLTGKDEQKYWEKLRADRVAKLSSSKKRKNKKRGIERIKEKSERVLGTDKSKGDRIVFEGDD</sequence>
<keyword evidence="8" id="KW-0805">Transcription regulation</keyword>
<dbReference type="SMART" id="SM00360">
    <property type="entry name" value="RRM"/>
    <property type="match status" value="1"/>
</dbReference>
<dbReference type="SUPFAM" id="SSF46785">
    <property type="entry name" value="Winged helix' DNA-binding domain"/>
    <property type="match status" value="1"/>
</dbReference>
<feature type="compositionally biased region" description="Basic and acidic residues" evidence="14">
    <location>
        <begin position="319"/>
        <end position="360"/>
    </location>
</feature>
<dbReference type="SUPFAM" id="SSF54928">
    <property type="entry name" value="RNA-binding domain, RBD"/>
    <property type="match status" value="1"/>
</dbReference>
<dbReference type="InterPro" id="IPR002344">
    <property type="entry name" value="Lupus_La"/>
</dbReference>
<evidence type="ECO:0000256" key="11">
    <source>
        <dbReference type="ARBA" id="ARBA00023242"/>
    </source>
</evidence>
<dbReference type="GO" id="GO:0005654">
    <property type="term" value="C:nucleoplasm"/>
    <property type="evidence" value="ECO:0007669"/>
    <property type="project" value="UniProtKB-SubCell"/>
</dbReference>
<evidence type="ECO:0000256" key="7">
    <source>
        <dbReference type="ARBA" id="ARBA00022884"/>
    </source>
</evidence>
<name>A0A8B7YGD8_ACAPL</name>
<keyword evidence="5" id="KW-0221">Differentiation</keyword>
<keyword evidence="11" id="KW-0539">Nucleus</keyword>
<dbReference type="GO" id="GO:0030154">
    <property type="term" value="P:cell differentiation"/>
    <property type="evidence" value="ECO:0007669"/>
    <property type="project" value="UniProtKB-KW"/>
</dbReference>
<keyword evidence="4" id="KW-0507">mRNA processing</keyword>
<evidence type="ECO:0000256" key="10">
    <source>
        <dbReference type="ARBA" id="ARBA00023187"/>
    </source>
</evidence>
<dbReference type="InterPro" id="IPR006630">
    <property type="entry name" value="La_HTH"/>
</dbReference>
<dbReference type="FunFam" id="1.10.10.10:FF:000158">
    <property type="entry name" value="La ribonucleoprotein domain family member 7"/>
    <property type="match status" value="1"/>
</dbReference>
<dbReference type="GO" id="GO:0007283">
    <property type="term" value="P:spermatogenesis"/>
    <property type="evidence" value="ECO:0007669"/>
    <property type="project" value="UniProtKB-KW"/>
</dbReference>
<dbReference type="InterPro" id="IPR036388">
    <property type="entry name" value="WH-like_DNA-bd_sf"/>
</dbReference>
<evidence type="ECO:0000256" key="5">
    <source>
        <dbReference type="ARBA" id="ARBA00022782"/>
    </source>
</evidence>
<evidence type="ECO:0000256" key="12">
    <source>
        <dbReference type="ARBA" id="ARBA00029640"/>
    </source>
</evidence>
<feature type="compositionally biased region" description="Basic and acidic residues" evidence="14">
    <location>
        <begin position="240"/>
        <end position="253"/>
    </location>
</feature>
<dbReference type="InterPro" id="IPR035979">
    <property type="entry name" value="RBD_domain_sf"/>
</dbReference>
<dbReference type="InterPro" id="IPR036390">
    <property type="entry name" value="WH_DNA-bd_sf"/>
</dbReference>
<dbReference type="RefSeq" id="XP_022091380.1">
    <property type="nucleotide sequence ID" value="XM_022235688.1"/>
</dbReference>
<feature type="compositionally biased region" description="Basic and acidic residues" evidence="14">
    <location>
        <begin position="609"/>
        <end position="626"/>
    </location>
</feature>